<keyword evidence="4" id="KW-0347">Helicase</keyword>
<comment type="caution">
    <text evidence="15">The sequence shown here is derived from an EMBL/GenBank/DDBJ whole genome shotgun (WGS) entry which is preliminary data.</text>
</comment>
<dbReference type="GO" id="GO:0005524">
    <property type="term" value="F:ATP binding"/>
    <property type="evidence" value="ECO:0007669"/>
    <property type="project" value="UniProtKB-KW"/>
</dbReference>
<feature type="domain" description="Helicase C-terminal" evidence="13">
    <location>
        <begin position="231"/>
        <end position="461"/>
    </location>
</feature>
<evidence type="ECO:0000256" key="2">
    <source>
        <dbReference type="ARBA" id="ARBA00022741"/>
    </source>
</evidence>
<dbReference type="PROSITE" id="PS51194">
    <property type="entry name" value="HELICASE_CTER"/>
    <property type="match status" value="1"/>
</dbReference>
<dbReference type="PANTHER" id="PTHR47959">
    <property type="entry name" value="ATP-DEPENDENT RNA HELICASE RHLE-RELATED"/>
    <property type="match status" value="1"/>
</dbReference>
<dbReference type="Pfam" id="PF00270">
    <property type="entry name" value="DEAD"/>
    <property type="match status" value="1"/>
</dbReference>
<gene>
    <name evidence="15" type="ORF">BZG36_01467</name>
</gene>
<evidence type="ECO:0000256" key="11">
    <source>
        <dbReference type="SAM" id="MobiDB-lite"/>
    </source>
</evidence>
<keyword evidence="16" id="KW-1185">Reference proteome</keyword>
<dbReference type="InterPro" id="IPR011545">
    <property type="entry name" value="DEAD/DEAH_box_helicase_dom"/>
</dbReference>
<dbReference type="InterPro" id="IPR001650">
    <property type="entry name" value="Helicase_C-like"/>
</dbReference>
<dbReference type="GO" id="GO:0003724">
    <property type="term" value="F:RNA helicase activity"/>
    <property type="evidence" value="ECO:0007669"/>
    <property type="project" value="UniProtKB-EC"/>
</dbReference>
<organism evidence="15 16">
    <name type="scientific">Bifiguratus adelaidae</name>
    <dbReference type="NCBI Taxonomy" id="1938954"/>
    <lineage>
        <taxon>Eukaryota</taxon>
        <taxon>Fungi</taxon>
        <taxon>Fungi incertae sedis</taxon>
        <taxon>Mucoromycota</taxon>
        <taxon>Mucoromycotina</taxon>
        <taxon>Endogonomycetes</taxon>
        <taxon>Endogonales</taxon>
        <taxon>Endogonales incertae sedis</taxon>
        <taxon>Bifiguratus</taxon>
    </lineage>
</organism>
<dbReference type="GO" id="GO:0016787">
    <property type="term" value="F:hydrolase activity"/>
    <property type="evidence" value="ECO:0007669"/>
    <property type="project" value="UniProtKB-KW"/>
</dbReference>
<name>A0A261Y4Q1_9FUNG</name>
<comment type="catalytic activity">
    <reaction evidence="8">
        <text>ATP + H2O = ADP + phosphate + H(+)</text>
        <dbReference type="Rhea" id="RHEA:13065"/>
        <dbReference type="ChEBI" id="CHEBI:15377"/>
        <dbReference type="ChEBI" id="CHEBI:15378"/>
        <dbReference type="ChEBI" id="CHEBI:30616"/>
        <dbReference type="ChEBI" id="CHEBI:43474"/>
        <dbReference type="ChEBI" id="CHEBI:456216"/>
        <dbReference type="EC" id="3.6.4.13"/>
    </reaction>
</comment>
<dbReference type="EMBL" id="MVBO01000012">
    <property type="protein sequence ID" value="OZJ05610.1"/>
    <property type="molecule type" value="Genomic_DNA"/>
</dbReference>
<dbReference type="SMART" id="SM00490">
    <property type="entry name" value="HELICc"/>
    <property type="match status" value="1"/>
</dbReference>
<dbReference type="EC" id="3.6.4.13" evidence="1"/>
<evidence type="ECO:0000256" key="10">
    <source>
        <dbReference type="SAM" id="Coils"/>
    </source>
</evidence>
<evidence type="ECO:0000256" key="3">
    <source>
        <dbReference type="ARBA" id="ARBA00022801"/>
    </source>
</evidence>
<feature type="region of interest" description="Disordered" evidence="11">
    <location>
        <begin position="320"/>
        <end position="363"/>
    </location>
</feature>
<dbReference type="Gene3D" id="3.40.50.300">
    <property type="entry name" value="P-loop containing nucleotide triphosphate hydrolases"/>
    <property type="match status" value="2"/>
</dbReference>
<evidence type="ECO:0000256" key="4">
    <source>
        <dbReference type="ARBA" id="ARBA00022806"/>
    </source>
</evidence>
<dbReference type="AlphaFoldDB" id="A0A261Y4Q1"/>
<evidence type="ECO:0000256" key="7">
    <source>
        <dbReference type="ARBA" id="ARBA00038041"/>
    </source>
</evidence>
<feature type="compositionally biased region" description="Basic residues" evidence="11">
    <location>
        <begin position="347"/>
        <end position="360"/>
    </location>
</feature>
<evidence type="ECO:0000259" key="12">
    <source>
        <dbReference type="PROSITE" id="PS51192"/>
    </source>
</evidence>
<evidence type="ECO:0000313" key="16">
    <source>
        <dbReference type="Proteomes" id="UP000242875"/>
    </source>
</evidence>
<evidence type="ECO:0000256" key="1">
    <source>
        <dbReference type="ARBA" id="ARBA00012552"/>
    </source>
</evidence>
<keyword evidence="3" id="KW-0378">Hydrolase</keyword>
<dbReference type="PANTHER" id="PTHR47959:SF21">
    <property type="entry name" value="DEAD-BOX HELICASE 56"/>
    <property type="match status" value="1"/>
</dbReference>
<evidence type="ECO:0000313" key="15">
    <source>
        <dbReference type="EMBL" id="OZJ05610.1"/>
    </source>
</evidence>
<dbReference type="OrthoDB" id="1191041at2759"/>
<dbReference type="PROSITE" id="PS51192">
    <property type="entry name" value="HELICASE_ATP_BIND_1"/>
    <property type="match status" value="1"/>
</dbReference>
<feature type="domain" description="DEAD-box RNA helicase Q" evidence="14">
    <location>
        <begin position="11"/>
        <end position="39"/>
    </location>
</feature>
<dbReference type="SMART" id="SM00487">
    <property type="entry name" value="DEXDc"/>
    <property type="match status" value="1"/>
</dbReference>
<comment type="similarity">
    <text evidence="7">Belongs to the DEAD box helicase family. DDX56/DBP9 subfamily.</text>
</comment>
<evidence type="ECO:0000256" key="8">
    <source>
        <dbReference type="ARBA" id="ARBA00047984"/>
    </source>
</evidence>
<evidence type="ECO:0000256" key="5">
    <source>
        <dbReference type="ARBA" id="ARBA00022840"/>
    </source>
</evidence>
<dbReference type="CDD" id="cd17961">
    <property type="entry name" value="DEADc_DDX56"/>
    <property type="match status" value="1"/>
</dbReference>
<keyword evidence="2" id="KW-0547">Nucleotide-binding</keyword>
<sequence>MADTKLLDEQGSFEPFGLDTRLLRAVARMNFSKPTLVQATAIPLALEGKDILAKARTGSGKTAAYSLPILQGILTKKDNGEPSRVRSIILVPTRELAEQVTGHIEALAEYCTKEIKVLNLAGAASIQQQQPMLAENPDIVIATPSKVISHMEAKNLDVRETLDTLVIDEADLILSYGYDEDLRRMLGFLPKIFQTFLMSATFTKDVDNLKQLVVRNPAVLKLEEEADETENLTQYVVKCSENEKFLLTYVILKLKLIKGKCILFVNDIDRCYRLKLFLEQFSIRSCVLNSELPLNSRQHIVEEFNKGIYDYLIATDESELKGEQDTDSEESDQESEDEQTGDASGKRQSKATQKAKRKHKKDNEYGVSRGVDFHGVAAVINFDFPKSAKSYTHRVGRTARGGRKGMSLSFVVTQAQIAKRGDRDKAISRGKDVHDEKIYNRVVKQQEARNASLKPYLFDMEQVNGFRYRLDDALRAVTRAAVQEARLKELKAEILNSEKLKAHFEDNPKDLAFLRHDKTLHPTRVQSHMKHIPSYLMPKIAGPSGGEENVGFVPYRKEQNKKRKGGPNKHQGNAKKRKNDPLRTFSVAKGSKSSKKKLERELSDAEQASQPLPPRYHMSVNSFATTAKAWGFLILTKESDDVVAFVQTSGYSICSISRKVKLAPNSWCCLVTKQIARFFEMFTR</sequence>
<evidence type="ECO:0000259" key="14">
    <source>
        <dbReference type="PROSITE" id="PS51195"/>
    </source>
</evidence>
<dbReference type="InterPro" id="IPR014001">
    <property type="entry name" value="Helicase_ATP-bd"/>
</dbReference>
<keyword evidence="10" id="KW-0175">Coiled coil</keyword>
<keyword evidence="6" id="KW-0694">RNA-binding</keyword>
<feature type="region of interest" description="Disordered" evidence="11">
    <location>
        <begin position="557"/>
        <end position="613"/>
    </location>
</feature>
<dbReference type="GO" id="GO:0005829">
    <property type="term" value="C:cytosol"/>
    <property type="evidence" value="ECO:0007669"/>
    <property type="project" value="TreeGrafter"/>
</dbReference>
<dbReference type="InterPro" id="IPR027417">
    <property type="entry name" value="P-loop_NTPase"/>
</dbReference>
<dbReference type="GO" id="GO:0003723">
    <property type="term" value="F:RNA binding"/>
    <property type="evidence" value="ECO:0007669"/>
    <property type="project" value="UniProtKB-KW"/>
</dbReference>
<reference evidence="15 16" key="1">
    <citation type="journal article" date="2017" name="Mycologia">
        <title>Bifiguratus adelaidae, gen. et sp. nov., a new member of Mucoromycotina in endophytic and soil-dwelling habitats.</title>
        <authorList>
            <person name="Torres-Cruz T.J."/>
            <person name="Billingsley Tobias T.L."/>
            <person name="Almatruk M."/>
            <person name="Hesse C."/>
            <person name="Kuske C.R."/>
            <person name="Desiro A."/>
            <person name="Benucci G.M."/>
            <person name="Bonito G."/>
            <person name="Stajich J.E."/>
            <person name="Dunlap C."/>
            <person name="Arnold A.E."/>
            <person name="Porras-Alfaro A."/>
        </authorList>
    </citation>
    <scope>NUCLEOTIDE SEQUENCE [LARGE SCALE GENOMIC DNA]</scope>
    <source>
        <strain evidence="15 16">AZ0501</strain>
    </source>
</reference>
<accession>A0A261Y4Q1</accession>
<feature type="short sequence motif" description="Q motif" evidence="9">
    <location>
        <begin position="11"/>
        <end position="39"/>
    </location>
</feature>
<dbReference type="Proteomes" id="UP000242875">
    <property type="component" value="Unassembled WGS sequence"/>
</dbReference>
<dbReference type="PROSITE" id="PS51195">
    <property type="entry name" value="Q_MOTIF"/>
    <property type="match status" value="1"/>
</dbReference>
<dbReference type="SUPFAM" id="SSF52540">
    <property type="entry name" value="P-loop containing nucleoside triphosphate hydrolases"/>
    <property type="match status" value="2"/>
</dbReference>
<evidence type="ECO:0000259" key="13">
    <source>
        <dbReference type="PROSITE" id="PS51194"/>
    </source>
</evidence>
<dbReference type="CDD" id="cd18787">
    <property type="entry name" value="SF2_C_DEAD"/>
    <property type="match status" value="1"/>
</dbReference>
<feature type="coiled-coil region" evidence="10">
    <location>
        <begin position="480"/>
        <end position="507"/>
    </location>
</feature>
<evidence type="ECO:0000256" key="6">
    <source>
        <dbReference type="ARBA" id="ARBA00022884"/>
    </source>
</evidence>
<feature type="domain" description="Helicase ATP-binding" evidence="12">
    <location>
        <begin position="42"/>
        <end position="220"/>
    </location>
</feature>
<proteinExistence type="inferred from homology"/>
<dbReference type="InterPro" id="IPR014014">
    <property type="entry name" value="RNA_helicase_DEAD_Q_motif"/>
</dbReference>
<evidence type="ECO:0000256" key="9">
    <source>
        <dbReference type="PROSITE-ProRule" id="PRU00552"/>
    </source>
</evidence>
<keyword evidence="5" id="KW-0067">ATP-binding</keyword>
<dbReference type="InterPro" id="IPR050079">
    <property type="entry name" value="DEAD_box_RNA_helicase"/>
</dbReference>
<feature type="compositionally biased region" description="Basic residues" evidence="11">
    <location>
        <begin position="559"/>
        <end position="578"/>
    </location>
</feature>
<dbReference type="Pfam" id="PF00271">
    <property type="entry name" value="Helicase_C"/>
    <property type="match status" value="2"/>
</dbReference>
<feature type="compositionally biased region" description="Acidic residues" evidence="11">
    <location>
        <begin position="325"/>
        <end position="340"/>
    </location>
</feature>
<protein>
    <recommendedName>
        <fullName evidence="1">RNA helicase</fullName>
        <ecNumber evidence="1">3.6.4.13</ecNumber>
    </recommendedName>
</protein>